<dbReference type="OrthoDB" id="8363121at2"/>
<organism evidence="1 2">
    <name type="scientific">Xanthobacter autotrophicus (strain ATCC BAA-1158 / Py2)</name>
    <dbReference type="NCBI Taxonomy" id="78245"/>
    <lineage>
        <taxon>Bacteria</taxon>
        <taxon>Pseudomonadati</taxon>
        <taxon>Pseudomonadota</taxon>
        <taxon>Alphaproteobacteria</taxon>
        <taxon>Hyphomicrobiales</taxon>
        <taxon>Xanthobacteraceae</taxon>
        <taxon>Xanthobacter</taxon>
    </lineage>
</organism>
<dbReference type="Proteomes" id="UP000002417">
    <property type="component" value="Plasmid pXAUT01"/>
</dbReference>
<evidence type="ECO:0000313" key="2">
    <source>
        <dbReference type="Proteomes" id="UP000002417"/>
    </source>
</evidence>
<reference evidence="1 2" key="1">
    <citation type="submission" date="2007-07" db="EMBL/GenBank/DDBJ databases">
        <title>Complete sequence of plasmid pXAUT01 of Xanthobacter autotrophicus Py2.</title>
        <authorList>
            <consortium name="US DOE Joint Genome Institute"/>
            <person name="Copeland A."/>
            <person name="Lucas S."/>
            <person name="Lapidus A."/>
            <person name="Barry K."/>
            <person name="Glavina del Rio T."/>
            <person name="Hammon N."/>
            <person name="Israni S."/>
            <person name="Dalin E."/>
            <person name="Tice H."/>
            <person name="Pitluck S."/>
            <person name="Sims D."/>
            <person name="Brettin T."/>
            <person name="Bruce D."/>
            <person name="Detter J.C."/>
            <person name="Han C."/>
            <person name="Tapia R."/>
            <person name="Brainard J."/>
            <person name="Schmutz J."/>
            <person name="Larimer F."/>
            <person name="Land M."/>
            <person name="Hauser L."/>
            <person name="Kyrpides N."/>
            <person name="Kim E."/>
            <person name="Ensigns S.A."/>
            <person name="Richardson P."/>
        </authorList>
    </citation>
    <scope>NUCLEOTIDE SEQUENCE [LARGE SCALE GENOMIC DNA]</scope>
    <source>
        <strain evidence="2">ATCC BAA-1158 / Py2</strain>
        <plasmid evidence="2">Plasmid pXAUT01</plasmid>
    </source>
</reference>
<keyword evidence="2" id="KW-1185">Reference proteome</keyword>
<dbReference type="KEGG" id="xau:Xaut_5059"/>
<gene>
    <name evidence="1" type="ordered locus">Xaut_5059</name>
</gene>
<dbReference type="AlphaFoldDB" id="A7IQG1"/>
<name>A7IQG1_XANP2</name>
<geneLocation type="plasmid" evidence="1 2">
    <name>pXAUT01</name>
</geneLocation>
<protein>
    <submittedName>
        <fullName evidence="1">Uncharacterized protein</fullName>
    </submittedName>
</protein>
<accession>A7IQG1</accession>
<sequence>MTPGNYRPVFMHDKGKLYVDDWAVGFALGLGMGGEALGPILLAQPRPIVAPIMVINPQLSKMLFRVPQASGENCARRLIDISAQPSSSFMP</sequence>
<evidence type="ECO:0000313" key="1">
    <source>
        <dbReference type="EMBL" id="ABS70257.1"/>
    </source>
</evidence>
<dbReference type="EMBL" id="CP000782">
    <property type="protein sequence ID" value="ABS70257.1"/>
    <property type="molecule type" value="Genomic_DNA"/>
</dbReference>
<proteinExistence type="predicted"/>
<dbReference type="eggNOG" id="COG3318">
    <property type="taxonomic scope" value="Bacteria"/>
</dbReference>
<dbReference type="HOGENOM" id="CLU_2426257_0_0_5"/>
<keyword evidence="1" id="KW-0614">Plasmid</keyword>